<dbReference type="Proteomes" id="UP000825935">
    <property type="component" value="Chromosome 33"/>
</dbReference>
<gene>
    <name evidence="6" type="ORF">KP509_33G051000</name>
</gene>
<dbReference type="InterPro" id="IPR036770">
    <property type="entry name" value="Ankyrin_rpt-contain_sf"/>
</dbReference>
<dbReference type="PROSITE" id="PS50088">
    <property type="entry name" value="ANK_REPEAT"/>
    <property type="match status" value="7"/>
</dbReference>
<feature type="compositionally biased region" description="Polar residues" evidence="4">
    <location>
        <begin position="638"/>
        <end position="648"/>
    </location>
</feature>
<dbReference type="PANTHER" id="PTHR24198">
    <property type="entry name" value="ANKYRIN REPEAT AND PROTEIN KINASE DOMAIN-CONTAINING PROTEIN"/>
    <property type="match status" value="1"/>
</dbReference>
<feature type="domain" description="MSP" evidence="5">
    <location>
        <begin position="3"/>
        <end position="130"/>
    </location>
</feature>
<feature type="repeat" description="ANK" evidence="3">
    <location>
        <begin position="163"/>
        <end position="195"/>
    </location>
</feature>
<proteinExistence type="predicted"/>
<dbReference type="InterPro" id="IPR008962">
    <property type="entry name" value="PapD-like_sf"/>
</dbReference>
<dbReference type="PROSITE" id="PS50297">
    <property type="entry name" value="ANK_REP_REGION"/>
    <property type="match status" value="5"/>
</dbReference>
<dbReference type="Pfam" id="PF12796">
    <property type="entry name" value="Ank_2"/>
    <property type="match status" value="3"/>
</dbReference>
<dbReference type="InterPro" id="IPR002110">
    <property type="entry name" value="Ankyrin_rpt"/>
</dbReference>
<dbReference type="Gene3D" id="1.25.40.20">
    <property type="entry name" value="Ankyrin repeat-containing domain"/>
    <property type="match status" value="3"/>
</dbReference>
<feature type="repeat" description="ANK" evidence="3">
    <location>
        <begin position="196"/>
        <end position="228"/>
    </location>
</feature>
<keyword evidence="7" id="KW-1185">Reference proteome</keyword>
<dbReference type="SUPFAM" id="SSF48403">
    <property type="entry name" value="Ankyrin repeat"/>
    <property type="match status" value="1"/>
</dbReference>
<protein>
    <recommendedName>
        <fullName evidence="5">MSP domain-containing protein</fullName>
    </recommendedName>
</protein>
<evidence type="ECO:0000256" key="2">
    <source>
        <dbReference type="ARBA" id="ARBA00023043"/>
    </source>
</evidence>
<comment type="caution">
    <text evidence="6">The sequence shown here is derived from an EMBL/GenBank/DDBJ whole genome shotgun (WGS) entry which is preliminary data.</text>
</comment>
<feature type="region of interest" description="Disordered" evidence="4">
    <location>
        <begin position="1128"/>
        <end position="1157"/>
    </location>
</feature>
<feature type="region of interest" description="Disordered" evidence="4">
    <location>
        <begin position="637"/>
        <end position="701"/>
    </location>
</feature>
<evidence type="ECO:0000256" key="3">
    <source>
        <dbReference type="PROSITE-ProRule" id="PRU00023"/>
    </source>
</evidence>
<feature type="repeat" description="ANK" evidence="3">
    <location>
        <begin position="265"/>
        <end position="297"/>
    </location>
</feature>
<dbReference type="SUPFAM" id="SSF49354">
    <property type="entry name" value="PapD-like"/>
    <property type="match status" value="1"/>
</dbReference>
<organism evidence="6 7">
    <name type="scientific">Ceratopteris richardii</name>
    <name type="common">Triangle waterfern</name>
    <dbReference type="NCBI Taxonomy" id="49495"/>
    <lineage>
        <taxon>Eukaryota</taxon>
        <taxon>Viridiplantae</taxon>
        <taxon>Streptophyta</taxon>
        <taxon>Embryophyta</taxon>
        <taxon>Tracheophyta</taxon>
        <taxon>Polypodiopsida</taxon>
        <taxon>Polypodiidae</taxon>
        <taxon>Polypodiales</taxon>
        <taxon>Pteridineae</taxon>
        <taxon>Pteridaceae</taxon>
        <taxon>Parkerioideae</taxon>
        <taxon>Ceratopteris</taxon>
    </lineage>
</organism>
<reference evidence="6" key="1">
    <citation type="submission" date="2021-08" db="EMBL/GenBank/DDBJ databases">
        <title>WGS assembly of Ceratopteris richardii.</title>
        <authorList>
            <person name="Marchant D.B."/>
            <person name="Chen G."/>
            <person name="Jenkins J."/>
            <person name="Shu S."/>
            <person name="Leebens-Mack J."/>
            <person name="Grimwood J."/>
            <person name="Schmutz J."/>
            <person name="Soltis P."/>
            <person name="Soltis D."/>
            <person name="Chen Z.-H."/>
        </authorList>
    </citation>
    <scope>NUCLEOTIDE SEQUENCE</scope>
    <source>
        <strain evidence="6">Whitten #5841</strain>
        <tissue evidence="6">Leaf</tissue>
    </source>
</reference>
<dbReference type="OrthoDB" id="194358at2759"/>
<dbReference type="Gene3D" id="2.60.40.10">
    <property type="entry name" value="Immunoglobulins"/>
    <property type="match status" value="1"/>
</dbReference>
<dbReference type="PRINTS" id="PR01415">
    <property type="entry name" value="ANKYRIN"/>
</dbReference>
<accession>A0A8T2QQN0</accession>
<feature type="region of interest" description="Disordered" evidence="4">
    <location>
        <begin position="500"/>
        <end position="580"/>
    </location>
</feature>
<dbReference type="SMART" id="SM00248">
    <property type="entry name" value="ANK"/>
    <property type="match status" value="8"/>
</dbReference>
<dbReference type="InterPro" id="IPR013783">
    <property type="entry name" value="Ig-like_fold"/>
</dbReference>
<evidence type="ECO:0000313" key="6">
    <source>
        <dbReference type="EMBL" id="KAH7285918.1"/>
    </source>
</evidence>
<evidence type="ECO:0000313" key="7">
    <source>
        <dbReference type="Proteomes" id="UP000825935"/>
    </source>
</evidence>
<keyword evidence="1" id="KW-0677">Repeat</keyword>
<feature type="repeat" description="ANK" evidence="3">
    <location>
        <begin position="387"/>
        <end position="420"/>
    </location>
</feature>
<name>A0A8T2QQN0_CERRI</name>
<dbReference type="PROSITE" id="PS50202">
    <property type="entry name" value="MSP"/>
    <property type="match status" value="1"/>
</dbReference>
<sequence>MDHLVHVEQKEIVVDFELGRKCRTTVHLRSLMHTMPVAFKLQTTSPHKFCVRPPSGYIRPLSELTLEIILKPQRGFPSFFPLSPEKFVLKTALAHITSNDSDLPERVPNDWFASPQAQVFVDAKLKVVYIGSCLLRECVARDDESAVEEILRRNTWPSNPGKDGKTALHIATCRGSLKLVDMLLEFGAEINAMDTEGRTPLWEAVYMGHAEVVKELIRYGAEIDLNKPQKRGVVAPIHIAATLTSTEILEQLIISGANLEIEDHEGRTPVHFAVESGRLDNLKVLLNAGARKNARRQDGRIPLLIAAQNGLLEVVHTLLDADTSSHVDYEADKEVNTEDSEIAYTAVMEAIKTGEELLQAARQGDVKAVTTLLQHRSGNMAWIKDSAGWTPLHVAAFKGHLQVVTRLLLEDGGKTALQSGDAEGHTPLHCAAEGGNIKVVELLLAMGADPRAVSCRGATAADLAKAFGFTTIAKLIEHYACTTYGVHAHHNNDVTIRRASTSKELKPLHRRSISPSPNVDHRRLSASDVRFSTPTKLHDNSCRQHQSSMAYYSGRTSDNKKSSADATRQHHNRLQQSTPKNLLLLEMLPQSGREPEVKFEHDSKLPSIISMPSNTLKPTENETLFSEVGARIARQKHQINTQHTSPHSSFRKLEHSGEKQNVAQSRRSKPGIQEENDSIYTPLHNKDKGDINTNRPTPCQRTPRLTLATLLGKARGSRMGLNSMLEKVTQNKSTESILQVPANQIEHQHILMVGNQNLNAFSLRKKSRSMSTELYMSDSDAIPTDERRNVSTELHVANSGMGPKDKRNIIGISSKEEHRLSVMIPPQNVKLTPCSSMDKEQEKHRIKESTDLYNKVKYEMSDKSSPRLQLHHHTTEKTQKHFNLVASRNTICTEGLKHTNEIIENPPLAIAATEPNIRLVSDGTTDLGIHGQRIISSASRSNQGIGQNTMMEESADSLQDSLPELLPQSLQVEMNVFRDNEVSIKHSLGQLDFSTGDSSDDENIMTMDKFPVTPSAACESIIDSDVGEKQSALASACISSTTSSAKIKDPHEHSILRDFQVFRDLSKSPAGPQVEKALTTMASSLADETSPNLHIQNISDVQVVSAEHALKVSLERTMTNADGIFGTHQDIPSISKPDRVKETKSSFNGPNMPTYAPPLRIKQMKKSVSVPMVKNSNPNNDIDAEAPENLLVQEDKVRQSLKPRSLIFKEIFR</sequence>
<evidence type="ECO:0000256" key="1">
    <source>
        <dbReference type="ARBA" id="ARBA00022737"/>
    </source>
</evidence>
<feature type="repeat" description="ANK" evidence="3">
    <location>
        <begin position="423"/>
        <end position="455"/>
    </location>
</feature>
<feature type="compositionally biased region" description="Polar residues" evidence="4">
    <location>
        <begin position="543"/>
        <end position="556"/>
    </location>
</feature>
<evidence type="ECO:0000259" key="5">
    <source>
        <dbReference type="PROSITE" id="PS50202"/>
    </source>
</evidence>
<dbReference type="InterPro" id="IPR000535">
    <property type="entry name" value="MSP_dom"/>
</dbReference>
<dbReference type="Pfam" id="PF00635">
    <property type="entry name" value="Motile_Sperm"/>
    <property type="match status" value="1"/>
</dbReference>
<feature type="repeat" description="ANK" evidence="3">
    <location>
        <begin position="298"/>
        <end position="330"/>
    </location>
</feature>
<keyword evidence="2 3" id="KW-0040">ANK repeat</keyword>
<dbReference type="PANTHER" id="PTHR24198:SF165">
    <property type="entry name" value="ANKYRIN REPEAT-CONTAINING PROTEIN-RELATED"/>
    <property type="match status" value="1"/>
</dbReference>
<evidence type="ECO:0000256" key="4">
    <source>
        <dbReference type="SAM" id="MobiDB-lite"/>
    </source>
</evidence>
<feature type="compositionally biased region" description="Polar residues" evidence="4">
    <location>
        <begin position="691"/>
        <end position="700"/>
    </location>
</feature>
<feature type="repeat" description="ANK" evidence="3">
    <location>
        <begin position="236"/>
        <end position="264"/>
    </location>
</feature>
<dbReference type="EMBL" id="CM035438">
    <property type="protein sequence ID" value="KAH7285918.1"/>
    <property type="molecule type" value="Genomic_DNA"/>
</dbReference>
<dbReference type="AlphaFoldDB" id="A0A8T2QQN0"/>